<sequence length="321" mass="36486">MGQTTTLERKPDGEVLRIQHPDGSAESFTYNALGQVLTHTDGKGQTTRLLRTARGLPSSRQDAKGQRIRYEYDPAIRLTALVNENNAAYQFAYDASDRLIEEKRIDNLTRRFSYNLGGHLTQVDETGYGERGERPQRRTEFERDSIGRLLAKLNADARQDYAYDDGDRLLSIQRLPTAQGKQIGVSEEALEFSYDLLGRLIQETTPQGALSYEYDPLSNLTTLTLPTGQHLNHLYYGSGHLHQLNLDGQLISDIERDDLHREVLRTQGALTSCFGYDAMGRKSWQFASRLPAEKLSRLHNPGIQLDWVPRNALIFYKDINR</sequence>
<dbReference type="InterPro" id="IPR050708">
    <property type="entry name" value="T6SS_VgrG/RHS"/>
</dbReference>
<keyword evidence="1" id="KW-0677">Repeat</keyword>
<name>A0A5E7A9L5_PSEFL</name>
<evidence type="ECO:0000313" key="3">
    <source>
        <dbReference type="EMBL" id="VVN75030.1"/>
    </source>
</evidence>
<dbReference type="Proteomes" id="UP000326018">
    <property type="component" value="Unassembled WGS sequence"/>
</dbReference>
<evidence type="ECO:0000259" key="2">
    <source>
        <dbReference type="Pfam" id="PF25023"/>
    </source>
</evidence>
<dbReference type="PANTHER" id="PTHR32305">
    <property type="match status" value="1"/>
</dbReference>
<dbReference type="InterPro" id="IPR056823">
    <property type="entry name" value="TEN-like_YD-shell"/>
</dbReference>
<dbReference type="InterPro" id="IPR006530">
    <property type="entry name" value="YD"/>
</dbReference>
<dbReference type="Gene3D" id="2.180.10.10">
    <property type="entry name" value="RHS repeat-associated core"/>
    <property type="match status" value="1"/>
</dbReference>
<dbReference type="PANTHER" id="PTHR32305:SF15">
    <property type="entry name" value="PROTEIN RHSA-RELATED"/>
    <property type="match status" value="1"/>
</dbReference>
<feature type="domain" description="Teneurin-like YD-shell" evidence="2">
    <location>
        <begin position="64"/>
        <end position="170"/>
    </location>
</feature>
<proteinExistence type="predicted"/>
<gene>
    <name evidence="3" type="primary">rhsD</name>
    <name evidence="3" type="ORF">PS712_00674</name>
</gene>
<dbReference type="Pfam" id="PF25023">
    <property type="entry name" value="TEN_YD-shell"/>
    <property type="match status" value="1"/>
</dbReference>
<protein>
    <submittedName>
        <fullName evidence="3">Protein RhsD</fullName>
    </submittedName>
</protein>
<evidence type="ECO:0000313" key="4">
    <source>
        <dbReference type="Proteomes" id="UP000326018"/>
    </source>
</evidence>
<evidence type="ECO:0000256" key="1">
    <source>
        <dbReference type="ARBA" id="ARBA00022737"/>
    </source>
</evidence>
<dbReference type="Pfam" id="PF05593">
    <property type="entry name" value="RHS_repeat"/>
    <property type="match status" value="1"/>
</dbReference>
<dbReference type="NCBIfam" id="TIGR01643">
    <property type="entry name" value="YD_repeat_2x"/>
    <property type="match status" value="4"/>
</dbReference>
<dbReference type="InterPro" id="IPR031325">
    <property type="entry name" value="RHS_repeat"/>
</dbReference>
<dbReference type="AlphaFoldDB" id="A0A5E7A9L5"/>
<dbReference type="EMBL" id="CABVIB010000002">
    <property type="protein sequence ID" value="VVN75030.1"/>
    <property type="molecule type" value="Genomic_DNA"/>
</dbReference>
<organism evidence="3 4">
    <name type="scientific">Pseudomonas fluorescens</name>
    <dbReference type="NCBI Taxonomy" id="294"/>
    <lineage>
        <taxon>Bacteria</taxon>
        <taxon>Pseudomonadati</taxon>
        <taxon>Pseudomonadota</taxon>
        <taxon>Gammaproteobacteria</taxon>
        <taxon>Pseudomonadales</taxon>
        <taxon>Pseudomonadaceae</taxon>
        <taxon>Pseudomonas</taxon>
    </lineage>
</organism>
<reference evidence="3 4" key="1">
    <citation type="submission" date="2019-09" db="EMBL/GenBank/DDBJ databases">
        <authorList>
            <person name="Chandra G."/>
            <person name="Truman W A."/>
        </authorList>
    </citation>
    <scope>NUCLEOTIDE SEQUENCE [LARGE SCALE GENOMIC DNA]</scope>
    <source>
        <strain evidence="3">PS712</strain>
    </source>
</reference>
<accession>A0A5E7A9L5</accession>